<name>A0ABR9ANZ9_9BACT</name>
<reference evidence="1 2" key="1">
    <citation type="submission" date="2020-09" db="EMBL/GenBank/DDBJ databases">
        <title>Echinicola sp. CAU 1574 isolated from sand of Sido Beach.</title>
        <authorList>
            <person name="Kim W."/>
        </authorList>
    </citation>
    <scope>NUCLEOTIDE SEQUENCE [LARGE SCALE GENOMIC DNA]</scope>
    <source>
        <strain evidence="1 2">CAU 1574</strain>
    </source>
</reference>
<comment type="caution">
    <text evidence="1">The sequence shown here is derived from an EMBL/GenBank/DDBJ whole genome shotgun (WGS) entry which is preliminary data.</text>
</comment>
<keyword evidence="2" id="KW-1185">Reference proteome</keyword>
<dbReference type="EMBL" id="JACYTQ010000006">
    <property type="protein sequence ID" value="MBD8490299.1"/>
    <property type="molecule type" value="Genomic_DNA"/>
</dbReference>
<organism evidence="1 2">
    <name type="scientific">Echinicola arenosa</name>
    <dbReference type="NCBI Taxonomy" id="2774144"/>
    <lineage>
        <taxon>Bacteria</taxon>
        <taxon>Pseudomonadati</taxon>
        <taxon>Bacteroidota</taxon>
        <taxon>Cytophagia</taxon>
        <taxon>Cytophagales</taxon>
        <taxon>Cyclobacteriaceae</taxon>
        <taxon>Echinicola</taxon>
    </lineage>
</organism>
<evidence type="ECO:0000313" key="1">
    <source>
        <dbReference type="EMBL" id="MBD8490299.1"/>
    </source>
</evidence>
<sequence>MKYFFSISTLFAQTASTYIILNPDKIPVTVREFYFKDVVDLRREKATIGGLFTSREAKFLEPLEIKGGAVHGLRAYFQKGFLQDKTLRPIVVQIKKCQVIEKRLESGVLEGTVDLGFVFNLSKGDSLIHLMDYNGGARYKRSLGNYEVVTTALKQSLSSSVKYFNNWMNEQVKTNIKLAKSVKLEFVDHDLRENGDTVFYNTDRPLVWEDFKARPHTGSKFAASIFTSFAWEGDSEVMNGVVHVKFQTKIFMLKSSSWVKGSAKDAYGLNHERRHFDITKIVVERFKEKVSMLNLEPDNYDGAIGYLYIETYREMNQMQEAYDEETSHGQNRSAQERWNDYIDEELAQFSEMD</sequence>
<dbReference type="RefSeq" id="WP_192011174.1">
    <property type="nucleotide sequence ID" value="NZ_JACYTQ010000006.1"/>
</dbReference>
<evidence type="ECO:0000313" key="2">
    <source>
        <dbReference type="Proteomes" id="UP000647133"/>
    </source>
</evidence>
<protein>
    <submittedName>
        <fullName evidence="1">Uncharacterized protein</fullName>
    </submittedName>
</protein>
<gene>
    <name evidence="1" type="ORF">IFO69_16220</name>
</gene>
<dbReference type="Proteomes" id="UP000647133">
    <property type="component" value="Unassembled WGS sequence"/>
</dbReference>
<accession>A0ABR9ANZ9</accession>
<proteinExistence type="predicted"/>